<dbReference type="VEuPathDB" id="PlasmoDB:PmUG01_07043700"/>
<reference evidence="4 5" key="1">
    <citation type="submission" date="2016-06" db="EMBL/GenBank/DDBJ databases">
        <authorList>
            <consortium name="Pathogen Informatics"/>
        </authorList>
    </citation>
    <scope>NUCLEOTIDE SEQUENCE [LARGE SCALE GENOMIC DNA]</scope>
    <source>
        <strain evidence="4">PmlGA01</strain>
    </source>
</reference>
<dbReference type="Proteomes" id="UP000219799">
    <property type="component" value="Chromosome 7"/>
</dbReference>
<sequence length="276" mass="32156">METLLDCETLKKYEEETNEYIRKKNVEKLFDVILKNVLMNKPENVYLYIYKNIYSFLLNKIFIMGPPLLKITSTVSSSIANSFSYYHLNTPDLIKSHISSNTNSTNDDDQNLPNKKLIRDDLVCSIVKSNINSLDAKQKRGYVIEGFPNTNVQANECLQYLPSHVFILYADEEYIYEKYEEENNANIFSNVNNLAEDEYAELFEMKEKDTNEIKDEVNVYLRNVSGVLKVLGNNKKVINLKEYNEKSLMDHIMNENNWNSVLGDDTYDGNEYFKST</sequence>
<dbReference type="InterPro" id="IPR000850">
    <property type="entry name" value="Adenylat/UMP-CMP_kin"/>
</dbReference>
<organism evidence="4 5">
    <name type="scientific">Plasmodium malariae</name>
    <dbReference type="NCBI Taxonomy" id="5858"/>
    <lineage>
        <taxon>Eukaryota</taxon>
        <taxon>Sar</taxon>
        <taxon>Alveolata</taxon>
        <taxon>Apicomplexa</taxon>
        <taxon>Aconoidasida</taxon>
        <taxon>Haemosporida</taxon>
        <taxon>Plasmodiidae</taxon>
        <taxon>Plasmodium</taxon>
        <taxon>Plasmodium (Plasmodium)</taxon>
    </lineage>
</organism>
<evidence type="ECO:0000256" key="1">
    <source>
        <dbReference type="ARBA" id="ARBA00022679"/>
    </source>
</evidence>
<evidence type="ECO:0000256" key="3">
    <source>
        <dbReference type="ARBA" id="ARBA00022777"/>
    </source>
</evidence>
<keyword evidence="2" id="KW-0547">Nucleotide-binding</keyword>
<evidence type="ECO:0000313" key="4">
    <source>
        <dbReference type="EMBL" id="SBT71098.1"/>
    </source>
</evidence>
<name>A0A1C3KC63_PLAMA</name>
<dbReference type="EC" id="2.7.4.3" evidence="4"/>
<keyword evidence="1 4" id="KW-0808">Transferase</keyword>
<dbReference type="GO" id="GO:0005524">
    <property type="term" value="F:ATP binding"/>
    <property type="evidence" value="ECO:0007669"/>
    <property type="project" value="InterPro"/>
</dbReference>
<dbReference type="SUPFAM" id="SSF52540">
    <property type="entry name" value="P-loop containing nucleoside triphosphate hydrolases"/>
    <property type="match status" value="1"/>
</dbReference>
<dbReference type="PANTHER" id="PTHR23359">
    <property type="entry name" value="NUCLEOTIDE KINASE"/>
    <property type="match status" value="1"/>
</dbReference>
<protein>
    <submittedName>
        <fullName evidence="4">Adenylate kinase-like protein 2, putative</fullName>
        <ecNumber evidence="4">2.7.4.3</ecNumber>
    </submittedName>
</protein>
<dbReference type="EMBL" id="LT594495">
    <property type="protein sequence ID" value="SBT71098.1"/>
    <property type="molecule type" value="Genomic_DNA"/>
</dbReference>
<dbReference type="AlphaFoldDB" id="A0A1C3KC63"/>
<dbReference type="InterPro" id="IPR027417">
    <property type="entry name" value="P-loop_NTPase"/>
</dbReference>
<evidence type="ECO:0000256" key="2">
    <source>
        <dbReference type="ARBA" id="ARBA00022741"/>
    </source>
</evidence>
<dbReference type="GO" id="GO:0004017">
    <property type="term" value="F:AMP kinase activity"/>
    <property type="evidence" value="ECO:0007669"/>
    <property type="project" value="UniProtKB-EC"/>
</dbReference>
<keyword evidence="3 4" id="KW-0418">Kinase</keyword>
<gene>
    <name evidence="4" type="primary">AKLP2</name>
    <name evidence="4" type="ORF">PMLGA01_070034500</name>
</gene>
<proteinExistence type="predicted"/>
<accession>A0A1C3KC63</accession>
<dbReference type="Pfam" id="PF00406">
    <property type="entry name" value="ADK"/>
    <property type="match status" value="1"/>
</dbReference>
<dbReference type="Gene3D" id="3.40.50.300">
    <property type="entry name" value="P-loop containing nucleotide triphosphate hydrolases"/>
    <property type="match status" value="1"/>
</dbReference>
<evidence type="ECO:0000313" key="5">
    <source>
        <dbReference type="Proteomes" id="UP000219799"/>
    </source>
</evidence>